<feature type="transmembrane region" description="Helical" evidence="4">
    <location>
        <begin position="36"/>
        <end position="62"/>
    </location>
</feature>
<dbReference type="SUPFAM" id="SSF81321">
    <property type="entry name" value="Family A G protein-coupled receptor-like"/>
    <property type="match status" value="1"/>
</dbReference>
<evidence type="ECO:0000313" key="7">
    <source>
        <dbReference type="Proteomes" id="UP000594262"/>
    </source>
</evidence>
<sequence length="350" mass="40612">MPKKFALIIYLLILLWLCTQIPFILPEEFYEHYGYIIASTFAGFLLTITSLATNGFICYVLVFFSNIGDPTDYLFVLIAIADMFLPLLKYPIMVADLWIYKKKLYMNVNYLTFRDATEKFAASHNGVAAASVFTFTLICIIRFFQAFRKDGFKQMKTSWKIVSSVSLGLSALVIGLVNYHFIKEEWFHAFQAPICLYFPLFVMASTLISGFLKTELSTSYNEGSTGRLLAIYGFFLAYFFLWTPSFTLDMLHKYCCTFGWYQKERAKVIVENLFHYKCCMNMFILYAFDDQFRRIAKLASCCFRYGKKNVSFAHALQSKDIRMRFTVNNEEMMIGEDQGMETEDEQALIA</sequence>
<feature type="transmembrane region" description="Helical" evidence="4">
    <location>
        <begin position="188"/>
        <end position="212"/>
    </location>
</feature>
<organism evidence="6 7">
    <name type="scientific">Clytia hemisphaerica</name>
    <dbReference type="NCBI Taxonomy" id="252671"/>
    <lineage>
        <taxon>Eukaryota</taxon>
        <taxon>Metazoa</taxon>
        <taxon>Cnidaria</taxon>
        <taxon>Hydrozoa</taxon>
        <taxon>Hydroidolina</taxon>
        <taxon>Leptothecata</taxon>
        <taxon>Obeliida</taxon>
        <taxon>Clytiidae</taxon>
        <taxon>Clytia</taxon>
    </lineage>
</organism>
<dbReference type="GO" id="GO:0042277">
    <property type="term" value="F:peptide binding"/>
    <property type="evidence" value="ECO:0007669"/>
    <property type="project" value="TreeGrafter"/>
</dbReference>
<keyword evidence="3" id="KW-0675">Receptor</keyword>
<name>A0A7M5X5P8_9CNID</name>
<keyword evidence="7" id="KW-1185">Reference proteome</keyword>
<keyword evidence="2" id="KW-1003">Cell membrane</keyword>
<evidence type="ECO:0000256" key="3">
    <source>
        <dbReference type="ARBA" id="ARBA00023170"/>
    </source>
</evidence>
<evidence type="ECO:0000256" key="1">
    <source>
        <dbReference type="ARBA" id="ARBA00004651"/>
    </source>
</evidence>
<dbReference type="EnsemblMetazoa" id="CLYHEMT017907.1">
    <property type="protein sequence ID" value="CLYHEMP017907.1"/>
    <property type="gene ID" value="CLYHEMG017907"/>
</dbReference>
<dbReference type="Gene3D" id="1.20.1070.10">
    <property type="entry name" value="Rhodopsin 7-helix transmembrane proteins"/>
    <property type="match status" value="1"/>
</dbReference>
<dbReference type="GO" id="GO:0005886">
    <property type="term" value="C:plasma membrane"/>
    <property type="evidence" value="ECO:0007669"/>
    <property type="project" value="UniProtKB-SubCell"/>
</dbReference>
<proteinExistence type="predicted"/>
<evidence type="ECO:0000313" key="6">
    <source>
        <dbReference type="EnsemblMetazoa" id="CLYHEMP017907.1"/>
    </source>
</evidence>
<feature type="chain" id="PRO_5029511893" evidence="5">
    <location>
        <begin position="27"/>
        <end position="350"/>
    </location>
</feature>
<dbReference type="Proteomes" id="UP000594262">
    <property type="component" value="Unplaced"/>
</dbReference>
<feature type="transmembrane region" description="Helical" evidence="4">
    <location>
        <begin position="161"/>
        <end position="182"/>
    </location>
</feature>
<feature type="transmembrane region" description="Helical" evidence="4">
    <location>
        <begin position="120"/>
        <end position="141"/>
    </location>
</feature>
<keyword evidence="4" id="KW-0812">Transmembrane</keyword>
<keyword evidence="4" id="KW-0472">Membrane</keyword>
<feature type="transmembrane region" description="Helical" evidence="4">
    <location>
        <begin position="224"/>
        <end position="242"/>
    </location>
</feature>
<evidence type="ECO:0000256" key="5">
    <source>
        <dbReference type="SAM" id="SignalP"/>
    </source>
</evidence>
<dbReference type="RefSeq" id="XP_066910568.1">
    <property type="nucleotide sequence ID" value="XM_067054467.1"/>
</dbReference>
<comment type="subcellular location">
    <subcellularLocation>
        <location evidence="1">Cell membrane</location>
        <topology evidence="1">Multi-pass membrane protein</topology>
    </subcellularLocation>
</comment>
<dbReference type="PANTHER" id="PTHR24241">
    <property type="entry name" value="NEUROPEPTIDE RECEPTOR-RELATED G-PROTEIN COUPLED RECEPTOR"/>
    <property type="match status" value="1"/>
</dbReference>
<reference evidence="6" key="1">
    <citation type="submission" date="2021-01" db="UniProtKB">
        <authorList>
            <consortium name="EnsemblMetazoa"/>
        </authorList>
    </citation>
    <scope>IDENTIFICATION</scope>
</reference>
<evidence type="ECO:0000256" key="4">
    <source>
        <dbReference type="SAM" id="Phobius"/>
    </source>
</evidence>
<dbReference type="GO" id="GO:0004930">
    <property type="term" value="F:G protein-coupled receptor activity"/>
    <property type="evidence" value="ECO:0007669"/>
    <property type="project" value="TreeGrafter"/>
</dbReference>
<dbReference type="CDD" id="cd00637">
    <property type="entry name" value="7tm_classA_rhodopsin-like"/>
    <property type="match status" value="1"/>
</dbReference>
<dbReference type="GeneID" id="136797890"/>
<dbReference type="AlphaFoldDB" id="A0A7M5X5P8"/>
<feature type="signal peptide" evidence="5">
    <location>
        <begin position="1"/>
        <end position="26"/>
    </location>
</feature>
<feature type="transmembrane region" description="Helical" evidence="4">
    <location>
        <begin position="74"/>
        <end position="100"/>
    </location>
</feature>
<protein>
    <submittedName>
        <fullName evidence="6">Uncharacterized protein</fullName>
    </submittedName>
</protein>
<accession>A0A7M5X5P8</accession>
<keyword evidence="4" id="KW-1133">Transmembrane helix</keyword>
<keyword evidence="5" id="KW-0732">Signal</keyword>
<dbReference type="GO" id="GO:0032870">
    <property type="term" value="P:cellular response to hormone stimulus"/>
    <property type="evidence" value="ECO:0007669"/>
    <property type="project" value="TreeGrafter"/>
</dbReference>
<evidence type="ECO:0000256" key="2">
    <source>
        <dbReference type="ARBA" id="ARBA00022475"/>
    </source>
</evidence>
<dbReference type="PANTHER" id="PTHR24241:SF76">
    <property type="entry name" value="NEUROPEPTIDE SIFAMIDE RECEPTOR"/>
    <property type="match status" value="1"/>
</dbReference>